<evidence type="ECO:0000313" key="2">
    <source>
        <dbReference type="Proteomes" id="UP000815677"/>
    </source>
</evidence>
<reference evidence="1" key="1">
    <citation type="submission" date="2014-09" db="EMBL/GenBank/DDBJ databases">
        <title>Genome sequence of the luminous mushroom Mycena chlorophos for searching fungal bioluminescence genes.</title>
        <authorList>
            <person name="Tanaka Y."/>
            <person name="Kasuga D."/>
            <person name="Oba Y."/>
            <person name="Hase S."/>
            <person name="Sato K."/>
            <person name="Oba Y."/>
            <person name="Sakakibara Y."/>
        </authorList>
    </citation>
    <scope>NUCLEOTIDE SEQUENCE</scope>
</reference>
<name>A0ABQ0LMS3_MYCCL</name>
<evidence type="ECO:0008006" key="3">
    <source>
        <dbReference type="Google" id="ProtNLM"/>
    </source>
</evidence>
<keyword evidence="2" id="KW-1185">Reference proteome</keyword>
<protein>
    <recommendedName>
        <fullName evidence="3">Secreted protein</fullName>
    </recommendedName>
</protein>
<evidence type="ECO:0000313" key="1">
    <source>
        <dbReference type="EMBL" id="GAT52403.1"/>
    </source>
</evidence>
<sequence length="83" mass="9347">MPPLLLIARRNVEIAFGAPTRRPALTIAVCVSIVFSGPCQYQSPGACQWKMAHCGYEDELKGQKTRHTRNARKEYDCHETKTV</sequence>
<proteinExistence type="predicted"/>
<accession>A0ABQ0LMS3</accession>
<gene>
    <name evidence="1" type="ORF">MCHLO_09455</name>
</gene>
<organism evidence="1 2">
    <name type="scientific">Mycena chlorophos</name>
    <name type="common">Agaric fungus</name>
    <name type="synonym">Agaricus chlorophos</name>
    <dbReference type="NCBI Taxonomy" id="658473"/>
    <lineage>
        <taxon>Eukaryota</taxon>
        <taxon>Fungi</taxon>
        <taxon>Dikarya</taxon>
        <taxon>Basidiomycota</taxon>
        <taxon>Agaricomycotina</taxon>
        <taxon>Agaricomycetes</taxon>
        <taxon>Agaricomycetidae</taxon>
        <taxon>Agaricales</taxon>
        <taxon>Marasmiineae</taxon>
        <taxon>Mycenaceae</taxon>
        <taxon>Mycena</taxon>
    </lineage>
</organism>
<dbReference type="Proteomes" id="UP000815677">
    <property type="component" value="Unassembled WGS sequence"/>
</dbReference>
<dbReference type="EMBL" id="DF847768">
    <property type="protein sequence ID" value="GAT52403.1"/>
    <property type="molecule type" value="Genomic_DNA"/>
</dbReference>